<reference evidence="8 9" key="1">
    <citation type="submission" date="2022-08" db="EMBL/GenBank/DDBJ databases">
        <title>Reclassification of Massilia species as members of the genera Telluria, Duganella, Pseudoduganella, Mokoshia gen. nov. and Zemynaea gen. nov. using orthogonal and non-orthogonal genome-based approaches.</title>
        <authorList>
            <person name="Bowman J.P."/>
        </authorList>
    </citation>
    <scope>NUCLEOTIDE SEQUENCE [LARGE SCALE GENOMIC DNA]</scope>
    <source>
        <strain evidence="8 9">JCM 31316</strain>
    </source>
</reference>
<dbReference type="RefSeq" id="WP_258814801.1">
    <property type="nucleotide sequence ID" value="NZ_JANUGW010000001.1"/>
</dbReference>
<dbReference type="InterPro" id="IPR013780">
    <property type="entry name" value="Glyco_hydro_b"/>
</dbReference>
<dbReference type="SUPFAM" id="SSF74650">
    <property type="entry name" value="Galactose mutarotase-like"/>
    <property type="match status" value="1"/>
</dbReference>
<dbReference type="SUPFAM" id="SSF51011">
    <property type="entry name" value="Glycosyl hydrolase domain"/>
    <property type="match status" value="1"/>
</dbReference>
<keyword evidence="3" id="KW-0732">Signal</keyword>
<dbReference type="Gene3D" id="2.60.40.1760">
    <property type="entry name" value="glycosyl hydrolase (family 31)"/>
    <property type="match status" value="1"/>
</dbReference>
<dbReference type="InterPro" id="IPR048395">
    <property type="entry name" value="Glyco_hydro_31_C"/>
</dbReference>
<dbReference type="CDD" id="cd06598">
    <property type="entry name" value="GH31_transferase_CtsZ"/>
    <property type="match status" value="1"/>
</dbReference>
<feature type="signal peptide" evidence="3">
    <location>
        <begin position="1"/>
        <end position="21"/>
    </location>
</feature>
<keyword evidence="2" id="KW-0378">Hydrolase</keyword>
<dbReference type="Pfam" id="PF17137">
    <property type="entry name" value="DUF5110"/>
    <property type="match status" value="1"/>
</dbReference>
<dbReference type="InterPro" id="IPR051816">
    <property type="entry name" value="Glycosyl_Hydrolase_31"/>
</dbReference>
<evidence type="ECO:0000259" key="7">
    <source>
        <dbReference type="Pfam" id="PF21365"/>
    </source>
</evidence>
<proteinExistence type="inferred from homology"/>
<organism evidence="8 9">
    <name type="scientific">Massilia pinisoli</name>
    <dbReference type="NCBI Taxonomy" id="1772194"/>
    <lineage>
        <taxon>Bacteria</taxon>
        <taxon>Pseudomonadati</taxon>
        <taxon>Pseudomonadota</taxon>
        <taxon>Betaproteobacteria</taxon>
        <taxon>Burkholderiales</taxon>
        <taxon>Oxalobacteraceae</taxon>
        <taxon>Telluria group</taxon>
        <taxon>Massilia</taxon>
    </lineage>
</organism>
<dbReference type="InterPro" id="IPR000322">
    <property type="entry name" value="Glyco_hydro_31_TIM"/>
</dbReference>
<dbReference type="Gene3D" id="2.60.40.1180">
    <property type="entry name" value="Golgi alpha-mannosidase II"/>
    <property type="match status" value="2"/>
</dbReference>
<evidence type="ECO:0000259" key="6">
    <source>
        <dbReference type="Pfam" id="PF17137"/>
    </source>
</evidence>
<evidence type="ECO:0000256" key="2">
    <source>
        <dbReference type="RuleBase" id="RU361185"/>
    </source>
</evidence>
<evidence type="ECO:0000259" key="5">
    <source>
        <dbReference type="Pfam" id="PF13802"/>
    </source>
</evidence>
<dbReference type="Gene3D" id="3.20.20.80">
    <property type="entry name" value="Glycosidases"/>
    <property type="match status" value="1"/>
</dbReference>
<dbReference type="Pfam" id="PF21365">
    <property type="entry name" value="Glyco_hydro_31_3rd"/>
    <property type="match status" value="1"/>
</dbReference>
<dbReference type="InterPro" id="IPR017853">
    <property type="entry name" value="GH"/>
</dbReference>
<feature type="domain" description="Glycosyl hydrolase family 31 C-terminal" evidence="7">
    <location>
        <begin position="576"/>
        <end position="664"/>
    </location>
</feature>
<dbReference type="CDD" id="cd14752">
    <property type="entry name" value="GH31_N"/>
    <property type="match status" value="1"/>
</dbReference>
<feature type="chain" id="PRO_5045170242" evidence="3">
    <location>
        <begin position="22"/>
        <end position="799"/>
    </location>
</feature>
<feature type="domain" description="Glycoside hydrolase family 31 TIM barrel" evidence="4">
    <location>
        <begin position="249"/>
        <end position="568"/>
    </location>
</feature>
<dbReference type="Pfam" id="PF13802">
    <property type="entry name" value="Gal_mutarotas_2"/>
    <property type="match status" value="1"/>
</dbReference>
<comment type="caution">
    <text evidence="8">The sequence shown here is derived from an EMBL/GenBank/DDBJ whole genome shotgun (WGS) entry which is preliminary data.</text>
</comment>
<dbReference type="InterPro" id="IPR025887">
    <property type="entry name" value="Glyco_hydro_31_N_dom"/>
</dbReference>
<protein>
    <submittedName>
        <fullName evidence="8">DUF5110 domain-containing protein</fullName>
    </submittedName>
</protein>
<dbReference type="SUPFAM" id="SSF51445">
    <property type="entry name" value="(Trans)glycosidases"/>
    <property type="match status" value="1"/>
</dbReference>
<evidence type="ECO:0000256" key="1">
    <source>
        <dbReference type="ARBA" id="ARBA00007806"/>
    </source>
</evidence>
<accession>A0ABT1ZJS7</accession>
<keyword evidence="9" id="KW-1185">Reference proteome</keyword>
<dbReference type="InterPro" id="IPR033403">
    <property type="entry name" value="DUF5110"/>
</dbReference>
<gene>
    <name evidence="8" type="ORF">NX784_00945</name>
</gene>
<dbReference type="PANTHER" id="PTHR43863">
    <property type="entry name" value="HYDROLASE, PUTATIVE (AFU_ORTHOLOGUE AFUA_1G03140)-RELATED"/>
    <property type="match status" value="1"/>
</dbReference>
<evidence type="ECO:0000256" key="3">
    <source>
        <dbReference type="SAM" id="SignalP"/>
    </source>
</evidence>
<evidence type="ECO:0000259" key="4">
    <source>
        <dbReference type="Pfam" id="PF01055"/>
    </source>
</evidence>
<dbReference type="InterPro" id="IPR011013">
    <property type="entry name" value="Gal_mutarotase_sf_dom"/>
</dbReference>
<name>A0ABT1ZJS7_9BURK</name>
<dbReference type="Proteomes" id="UP001204151">
    <property type="component" value="Unassembled WGS sequence"/>
</dbReference>
<dbReference type="EMBL" id="JANUGW010000001">
    <property type="protein sequence ID" value="MCS0580150.1"/>
    <property type="molecule type" value="Genomic_DNA"/>
</dbReference>
<dbReference type="Pfam" id="PF01055">
    <property type="entry name" value="Glyco_hydro_31_2nd"/>
    <property type="match status" value="1"/>
</dbReference>
<sequence>MNPIPHAALALCLLASLPASAQTNARTFLGYRNDNGTLDIAASDGRYLIRPYDANIVETTFVPRGESFDPVSHAVVLAPGQAKATITEADGRIQLVTDGIAVTVVKSPLRISYAYKGRPLVAEKGGYGHAGDLETIEFALEGDEALYGAGSRAVGMDRRGHRFRLYNKASYGFGNHAEQMGYGIPMALSSHKYALHFDNPQAGWLDFDSRTDGTLRYEVMGGRKTYQVIAGDDWAQVMDETTRLTGRQPLPPRWAFGNFASRFGYHTEGEARAVVDKFIADGIPLDAIVFDLYWFGKTVKGTMGNLAWDRDSFPHAEAMMADFKKKGVNTIVITEPFVLTTSKRWQEAVQQGVLATDAAGKPFTFDFFFGNTGLVDVFKPQARDWFWHIYKDLKAGGVAGWWGDLGEPEMHPAAAHHATGTADQVHNIYGHEWAHLIADGYARDYPQERPFILMRSGYSGSQRFGMIPWSGDVHRGWDGLQSQMEIALQMGMQGQAYMHSDLGGFAGPVLDDELYVRWLQYGVFQPIFRPHAQEEVPAEAVFRTPAVKALARTAIRLRYAMLPYNYTAAFDDSVTGMPMMRPVLFDDPDNEMMSTKDVASTYLWGPDFLVAPVTEPGAARKEVVFPRKGSVWFDFYTDEPHRGGIIEVVATRPDRIPTFVRAGAFVPLAQPVQSTRDYSTAKLDLHYWHDAGVASAQGHLYDDDGHTAHAYESGNYELVRFASRWADGHLTVTITPEAGAAATPTARTFDLKVHNVGARPRAVRAGGKAVAFRWDAARRVLDVPLPAVRSAQLDVDVVL</sequence>
<evidence type="ECO:0000313" key="8">
    <source>
        <dbReference type="EMBL" id="MCS0580150.1"/>
    </source>
</evidence>
<dbReference type="PANTHER" id="PTHR43863:SF2">
    <property type="entry name" value="MALTASE-GLUCOAMYLASE"/>
    <property type="match status" value="1"/>
</dbReference>
<comment type="similarity">
    <text evidence="1 2">Belongs to the glycosyl hydrolase 31 family.</text>
</comment>
<feature type="domain" description="DUF5110" evidence="6">
    <location>
        <begin position="683"/>
        <end position="755"/>
    </location>
</feature>
<feature type="domain" description="Glycoside hydrolase family 31 N-terminal" evidence="5">
    <location>
        <begin position="50"/>
        <end position="206"/>
    </location>
</feature>
<keyword evidence="2" id="KW-0326">Glycosidase</keyword>
<evidence type="ECO:0000313" key="9">
    <source>
        <dbReference type="Proteomes" id="UP001204151"/>
    </source>
</evidence>